<dbReference type="GO" id="GO:0030313">
    <property type="term" value="C:cell envelope"/>
    <property type="evidence" value="ECO:0007669"/>
    <property type="project" value="UniProtKB-SubCell"/>
</dbReference>
<keyword evidence="6" id="KW-1185">Reference proteome</keyword>
<name>A0A1H9W926_9SPHI</name>
<dbReference type="InterPro" id="IPR013766">
    <property type="entry name" value="Thioredoxin_domain"/>
</dbReference>
<dbReference type="GO" id="GO:0016853">
    <property type="term" value="F:isomerase activity"/>
    <property type="evidence" value="ECO:0007669"/>
    <property type="project" value="UniProtKB-KW"/>
</dbReference>
<dbReference type="InterPro" id="IPR050553">
    <property type="entry name" value="Thioredoxin_ResA/DsbE_sf"/>
</dbReference>
<dbReference type="PANTHER" id="PTHR42852">
    <property type="entry name" value="THIOL:DISULFIDE INTERCHANGE PROTEIN DSBE"/>
    <property type="match status" value="1"/>
</dbReference>
<dbReference type="InterPro" id="IPR036249">
    <property type="entry name" value="Thioredoxin-like_sf"/>
</dbReference>
<protein>
    <submittedName>
        <fullName evidence="5">Thiol-disulfide isomerase or thioredoxin</fullName>
    </submittedName>
</protein>
<evidence type="ECO:0000256" key="3">
    <source>
        <dbReference type="ARBA" id="ARBA00023284"/>
    </source>
</evidence>
<dbReference type="GO" id="GO:0016491">
    <property type="term" value="F:oxidoreductase activity"/>
    <property type="evidence" value="ECO:0007669"/>
    <property type="project" value="InterPro"/>
</dbReference>
<gene>
    <name evidence="5" type="ORF">SAMN04488023_1643</name>
</gene>
<keyword evidence="5" id="KW-0413">Isomerase</keyword>
<dbReference type="InterPro" id="IPR017937">
    <property type="entry name" value="Thioredoxin_CS"/>
</dbReference>
<dbReference type="Gene3D" id="3.40.30.10">
    <property type="entry name" value="Glutaredoxin"/>
    <property type="match status" value="1"/>
</dbReference>
<dbReference type="InterPro" id="IPR013740">
    <property type="entry name" value="Redoxin"/>
</dbReference>
<proteinExistence type="predicted"/>
<reference evidence="6" key="1">
    <citation type="submission" date="2016-10" db="EMBL/GenBank/DDBJ databases">
        <authorList>
            <person name="Varghese N."/>
            <person name="Submissions S."/>
        </authorList>
    </citation>
    <scope>NUCLEOTIDE SEQUENCE [LARGE SCALE GENOMIC DNA]</scope>
    <source>
        <strain evidence="6">DSM 18610</strain>
    </source>
</reference>
<organism evidence="5 6">
    <name type="scientific">Pedobacter rhizosphaerae</name>
    <dbReference type="NCBI Taxonomy" id="390241"/>
    <lineage>
        <taxon>Bacteria</taxon>
        <taxon>Pseudomonadati</taxon>
        <taxon>Bacteroidota</taxon>
        <taxon>Sphingobacteriia</taxon>
        <taxon>Sphingobacteriales</taxon>
        <taxon>Sphingobacteriaceae</taxon>
        <taxon>Pedobacter</taxon>
    </lineage>
</organism>
<dbReference type="PANTHER" id="PTHR42852:SF13">
    <property type="entry name" value="PROTEIN DIPZ"/>
    <property type="match status" value="1"/>
</dbReference>
<dbReference type="EMBL" id="FOGG01000064">
    <property type="protein sequence ID" value="SES30430.1"/>
    <property type="molecule type" value="Genomic_DNA"/>
</dbReference>
<dbReference type="CDD" id="cd02966">
    <property type="entry name" value="TlpA_like_family"/>
    <property type="match status" value="1"/>
</dbReference>
<dbReference type="PROSITE" id="PS51352">
    <property type="entry name" value="THIOREDOXIN_2"/>
    <property type="match status" value="1"/>
</dbReference>
<accession>A0A1H9W926</accession>
<dbReference type="STRING" id="390241.SAMN04488023_1643"/>
<dbReference type="GO" id="GO:0017004">
    <property type="term" value="P:cytochrome complex assembly"/>
    <property type="evidence" value="ECO:0007669"/>
    <property type="project" value="UniProtKB-KW"/>
</dbReference>
<dbReference type="SUPFAM" id="SSF52833">
    <property type="entry name" value="Thioredoxin-like"/>
    <property type="match status" value="1"/>
</dbReference>
<evidence type="ECO:0000259" key="4">
    <source>
        <dbReference type="PROSITE" id="PS51352"/>
    </source>
</evidence>
<keyword evidence="3" id="KW-0676">Redox-active center</keyword>
<evidence type="ECO:0000256" key="1">
    <source>
        <dbReference type="ARBA" id="ARBA00004196"/>
    </source>
</evidence>
<sequence length="193" mass="22173">MYAMNFLKKNIFNVLFVAFLLVIVLVPDAKALLLKGLMQIGFYQPNVSTQEKMLSTNLEGIKFKNVKGELVDLGDLRGKVIFLNFWTTWCPPCRAEMPSLNKLYQTFKTDKSIVFIFADADGELAKASAFMRERKYELPVYRVESEIPEQIFKGTLPTTVIFDKEGRLSFHHEGMANYADQKIIDFLRKLKGN</sequence>
<evidence type="ECO:0000313" key="6">
    <source>
        <dbReference type="Proteomes" id="UP000199572"/>
    </source>
</evidence>
<evidence type="ECO:0000313" key="5">
    <source>
        <dbReference type="EMBL" id="SES30430.1"/>
    </source>
</evidence>
<comment type="subcellular location">
    <subcellularLocation>
        <location evidence="1">Cell envelope</location>
    </subcellularLocation>
</comment>
<evidence type="ECO:0000256" key="2">
    <source>
        <dbReference type="ARBA" id="ARBA00022748"/>
    </source>
</evidence>
<dbReference type="PROSITE" id="PS00194">
    <property type="entry name" value="THIOREDOXIN_1"/>
    <property type="match status" value="1"/>
</dbReference>
<feature type="domain" description="Thioredoxin" evidence="4">
    <location>
        <begin position="52"/>
        <end position="192"/>
    </location>
</feature>
<keyword evidence="2" id="KW-0201">Cytochrome c-type biogenesis</keyword>
<dbReference type="Pfam" id="PF08534">
    <property type="entry name" value="Redoxin"/>
    <property type="match status" value="1"/>
</dbReference>
<dbReference type="Proteomes" id="UP000199572">
    <property type="component" value="Unassembled WGS sequence"/>
</dbReference>
<dbReference type="AlphaFoldDB" id="A0A1H9W926"/>